<sequence length="216" mass="23752">MLPEEQSTGLWGRIVMNWSGRSWATLGDSITAANGYQPLVSAELGFDTVYNYGQSGCPMTAGGDTDAGATVKVGYRLSQIPDCVTIFAGTNDYRLSKPLGGLGRKDPATYIGAYMTLIEHVLSENPLVRLNLWTPLQRDKDGYDTESANESGHRLEDYADAVRDLGKRYALPVLDLYSESGMNKFTLPAFTEDGLHPNQRGYERIAAMAIAFLRRL</sequence>
<dbReference type="SUPFAM" id="SSF52266">
    <property type="entry name" value="SGNH hydrolase"/>
    <property type="match status" value="1"/>
</dbReference>
<dbReference type="InterPro" id="IPR013830">
    <property type="entry name" value="SGNH_hydro"/>
</dbReference>
<reference evidence="2 3" key="1">
    <citation type="submission" date="2021-03" db="EMBL/GenBank/DDBJ databases">
        <title>Antimicrobial resistance genes in bacteria isolated from Japanese honey, and their potential for conferring macrolide and lincosamide resistance in the American foulbrood pathogen Paenibacillus larvae.</title>
        <authorList>
            <person name="Okamoto M."/>
            <person name="Kumagai M."/>
            <person name="Kanamori H."/>
            <person name="Takamatsu D."/>
        </authorList>
    </citation>
    <scope>NUCLEOTIDE SEQUENCE [LARGE SCALE GENOMIC DNA]</scope>
    <source>
        <strain evidence="2 3">J41TS12</strain>
    </source>
</reference>
<proteinExistence type="predicted"/>
<gene>
    <name evidence="2" type="ORF">J41TS12_25500</name>
</gene>
<dbReference type="InterPro" id="IPR051532">
    <property type="entry name" value="Ester_Hydrolysis_Enzymes"/>
</dbReference>
<dbReference type="InterPro" id="IPR036514">
    <property type="entry name" value="SGNH_hydro_sf"/>
</dbReference>
<protein>
    <submittedName>
        <fullName evidence="2">Lipase/esterase</fullName>
    </submittedName>
</protein>
<dbReference type="Gene3D" id="3.40.50.1110">
    <property type="entry name" value="SGNH hydrolase"/>
    <property type="match status" value="1"/>
</dbReference>
<keyword evidence="3" id="KW-1185">Reference proteome</keyword>
<organism evidence="2 3">
    <name type="scientific">Paenibacillus antibioticophila</name>
    <dbReference type="NCBI Taxonomy" id="1274374"/>
    <lineage>
        <taxon>Bacteria</taxon>
        <taxon>Bacillati</taxon>
        <taxon>Bacillota</taxon>
        <taxon>Bacilli</taxon>
        <taxon>Bacillales</taxon>
        <taxon>Paenibacillaceae</taxon>
        <taxon>Paenibacillus</taxon>
    </lineage>
</organism>
<comment type="caution">
    <text evidence="2">The sequence shown here is derived from an EMBL/GenBank/DDBJ whole genome shotgun (WGS) entry which is preliminary data.</text>
</comment>
<dbReference type="AlphaFoldDB" id="A0A920CHX8"/>
<evidence type="ECO:0000259" key="1">
    <source>
        <dbReference type="Pfam" id="PF13472"/>
    </source>
</evidence>
<dbReference type="RefSeq" id="WP_212939933.1">
    <property type="nucleotide sequence ID" value="NZ_BORR01000008.1"/>
</dbReference>
<dbReference type="PANTHER" id="PTHR30383">
    <property type="entry name" value="THIOESTERASE 1/PROTEASE 1/LYSOPHOSPHOLIPASE L1"/>
    <property type="match status" value="1"/>
</dbReference>
<dbReference type="CDD" id="cd00229">
    <property type="entry name" value="SGNH_hydrolase"/>
    <property type="match status" value="1"/>
</dbReference>
<dbReference type="PANTHER" id="PTHR30383:SF5">
    <property type="entry name" value="SGNH HYDROLASE-TYPE ESTERASE DOMAIN-CONTAINING PROTEIN"/>
    <property type="match status" value="1"/>
</dbReference>
<name>A0A920CHX8_9BACL</name>
<evidence type="ECO:0000313" key="3">
    <source>
        <dbReference type="Proteomes" id="UP000681162"/>
    </source>
</evidence>
<feature type="domain" description="SGNH hydrolase-type esterase" evidence="1">
    <location>
        <begin position="26"/>
        <end position="204"/>
    </location>
</feature>
<dbReference type="Pfam" id="PF13472">
    <property type="entry name" value="Lipase_GDSL_2"/>
    <property type="match status" value="1"/>
</dbReference>
<dbReference type="EMBL" id="BORR01000008">
    <property type="protein sequence ID" value="GIO37689.1"/>
    <property type="molecule type" value="Genomic_DNA"/>
</dbReference>
<dbReference type="GO" id="GO:0004622">
    <property type="term" value="F:phosphatidylcholine lysophospholipase activity"/>
    <property type="evidence" value="ECO:0007669"/>
    <property type="project" value="TreeGrafter"/>
</dbReference>
<dbReference type="Proteomes" id="UP000681162">
    <property type="component" value="Unassembled WGS sequence"/>
</dbReference>
<accession>A0A920CHX8</accession>
<evidence type="ECO:0000313" key="2">
    <source>
        <dbReference type="EMBL" id="GIO37689.1"/>
    </source>
</evidence>